<sequence length="67" mass="7743">MPIISPLTNYFREVIQELRKVTWLNRKQLFAYTFVVIAGSVLVGILLGGLDFVFQRVITLFINLSNR</sequence>
<dbReference type="HAMAP" id="MF_00422">
    <property type="entry name" value="SecE"/>
    <property type="match status" value="1"/>
</dbReference>
<organism evidence="10 11">
    <name type="scientific">Candidatus Terrybacteria bacterium RIFCSPLOWO2_01_FULL_40_23</name>
    <dbReference type="NCBI Taxonomy" id="1802366"/>
    <lineage>
        <taxon>Bacteria</taxon>
        <taxon>Candidatus Terryibacteriota</taxon>
    </lineage>
</organism>
<dbReference type="EMBL" id="MHSW01000029">
    <property type="protein sequence ID" value="OHA50775.1"/>
    <property type="molecule type" value="Genomic_DNA"/>
</dbReference>
<keyword evidence="8 9" id="KW-0472">Membrane</keyword>
<comment type="similarity">
    <text evidence="9">Belongs to the SecE/SEC61-gamma family.</text>
</comment>
<evidence type="ECO:0000256" key="6">
    <source>
        <dbReference type="ARBA" id="ARBA00022989"/>
    </source>
</evidence>
<evidence type="ECO:0000313" key="10">
    <source>
        <dbReference type="EMBL" id="OHA50775.1"/>
    </source>
</evidence>
<keyword evidence="4 9" id="KW-0812">Transmembrane</keyword>
<protein>
    <recommendedName>
        <fullName evidence="9">Protein translocase subunit SecE</fullName>
    </recommendedName>
</protein>
<keyword evidence="7 9" id="KW-0811">Translocation</keyword>
<evidence type="ECO:0000256" key="2">
    <source>
        <dbReference type="ARBA" id="ARBA00022448"/>
    </source>
</evidence>
<evidence type="ECO:0000256" key="8">
    <source>
        <dbReference type="ARBA" id="ARBA00023136"/>
    </source>
</evidence>
<name>A0A1G2PR08_9BACT</name>
<evidence type="ECO:0000256" key="4">
    <source>
        <dbReference type="ARBA" id="ARBA00022692"/>
    </source>
</evidence>
<evidence type="ECO:0000256" key="3">
    <source>
        <dbReference type="ARBA" id="ARBA00022475"/>
    </source>
</evidence>
<evidence type="ECO:0000256" key="7">
    <source>
        <dbReference type="ARBA" id="ARBA00023010"/>
    </source>
</evidence>
<accession>A0A1G2PR08</accession>
<keyword evidence="5 9" id="KW-0653">Protein transport</keyword>
<feature type="transmembrane region" description="Helical" evidence="9">
    <location>
        <begin position="29"/>
        <end position="54"/>
    </location>
</feature>
<dbReference type="GO" id="GO:0008320">
    <property type="term" value="F:protein transmembrane transporter activity"/>
    <property type="evidence" value="ECO:0007669"/>
    <property type="project" value="UniProtKB-UniRule"/>
</dbReference>
<dbReference type="Gene3D" id="1.20.5.1030">
    <property type="entry name" value="Preprotein translocase secy subunit"/>
    <property type="match status" value="1"/>
</dbReference>
<keyword evidence="6 9" id="KW-1133">Transmembrane helix</keyword>
<dbReference type="NCBIfam" id="TIGR00964">
    <property type="entry name" value="secE_bact"/>
    <property type="match status" value="1"/>
</dbReference>
<dbReference type="PANTHER" id="PTHR33910:SF1">
    <property type="entry name" value="PROTEIN TRANSLOCASE SUBUNIT SECE"/>
    <property type="match status" value="1"/>
</dbReference>
<keyword evidence="2 9" id="KW-0813">Transport</keyword>
<dbReference type="PANTHER" id="PTHR33910">
    <property type="entry name" value="PROTEIN TRANSLOCASE SUBUNIT SECE"/>
    <property type="match status" value="1"/>
</dbReference>
<evidence type="ECO:0000256" key="1">
    <source>
        <dbReference type="ARBA" id="ARBA00004370"/>
    </source>
</evidence>
<comment type="subcellular location">
    <subcellularLocation>
        <location evidence="9">Cell membrane</location>
        <topology evidence="9">Single-pass membrane protein</topology>
    </subcellularLocation>
    <subcellularLocation>
        <location evidence="1">Membrane</location>
    </subcellularLocation>
</comment>
<dbReference type="GO" id="GO:0009306">
    <property type="term" value="P:protein secretion"/>
    <property type="evidence" value="ECO:0007669"/>
    <property type="project" value="UniProtKB-UniRule"/>
</dbReference>
<gene>
    <name evidence="9" type="primary">secE</name>
    <name evidence="10" type="ORF">A3A97_01640</name>
</gene>
<evidence type="ECO:0000313" key="11">
    <source>
        <dbReference type="Proteomes" id="UP000176951"/>
    </source>
</evidence>
<dbReference type="InterPro" id="IPR001901">
    <property type="entry name" value="Translocase_SecE/Sec61-g"/>
</dbReference>
<dbReference type="GO" id="GO:0043952">
    <property type="term" value="P:protein transport by the Sec complex"/>
    <property type="evidence" value="ECO:0007669"/>
    <property type="project" value="UniProtKB-UniRule"/>
</dbReference>
<dbReference type="AlphaFoldDB" id="A0A1G2PR08"/>
<dbReference type="Pfam" id="PF00584">
    <property type="entry name" value="SecE"/>
    <property type="match status" value="1"/>
</dbReference>
<comment type="subunit">
    <text evidence="9">Component of the Sec protein translocase complex. Heterotrimer consisting of SecY, SecE and SecG subunits. The heterotrimers can form oligomers, although 1 heterotrimer is thought to be able to translocate proteins. Interacts with the ribosome. Interacts with SecDF, and other proteins may be involved. Interacts with SecA.</text>
</comment>
<dbReference type="InterPro" id="IPR038379">
    <property type="entry name" value="SecE_sf"/>
</dbReference>
<dbReference type="GO" id="GO:0065002">
    <property type="term" value="P:intracellular protein transmembrane transport"/>
    <property type="evidence" value="ECO:0007669"/>
    <property type="project" value="UniProtKB-UniRule"/>
</dbReference>
<dbReference type="GO" id="GO:0006605">
    <property type="term" value="P:protein targeting"/>
    <property type="evidence" value="ECO:0007669"/>
    <property type="project" value="UniProtKB-UniRule"/>
</dbReference>
<comment type="caution">
    <text evidence="10">The sequence shown here is derived from an EMBL/GenBank/DDBJ whole genome shotgun (WGS) entry which is preliminary data.</text>
</comment>
<proteinExistence type="inferred from homology"/>
<dbReference type="Proteomes" id="UP000176951">
    <property type="component" value="Unassembled WGS sequence"/>
</dbReference>
<evidence type="ECO:0000256" key="5">
    <source>
        <dbReference type="ARBA" id="ARBA00022927"/>
    </source>
</evidence>
<comment type="function">
    <text evidence="9">Essential subunit of the Sec protein translocation channel SecYEG. Clamps together the 2 halves of SecY. May contact the channel plug during translocation.</text>
</comment>
<dbReference type="GO" id="GO:0005886">
    <property type="term" value="C:plasma membrane"/>
    <property type="evidence" value="ECO:0007669"/>
    <property type="project" value="UniProtKB-SubCell"/>
</dbReference>
<reference evidence="10 11" key="1">
    <citation type="journal article" date="2016" name="Nat. Commun.">
        <title>Thousands of microbial genomes shed light on interconnected biogeochemical processes in an aquifer system.</title>
        <authorList>
            <person name="Anantharaman K."/>
            <person name="Brown C.T."/>
            <person name="Hug L.A."/>
            <person name="Sharon I."/>
            <person name="Castelle C.J."/>
            <person name="Probst A.J."/>
            <person name="Thomas B.C."/>
            <person name="Singh A."/>
            <person name="Wilkins M.J."/>
            <person name="Karaoz U."/>
            <person name="Brodie E.L."/>
            <person name="Williams K.H."/>
            <person name="Hubbard S.S."/>
            <person name="Banfield J.F."/>
        </authorList>
    </citation>
    <scope>NUCLEOTIDE SEQUENCE [LARGE SCALE GENOMIC DNA]</scope>
</reference>
<keyword evidence="3 9" id="KW-1003">Cell membrane</keyword>
<dbReference type="InterPro" id="IPR005807">
    <property type="entry name" value="SecE_bac"/>
</dbReference>
<evidence type="ECO:0000256" key="9">
    <source>
        <dbReference type="HAMAP-Rule" id="MF_00422"/>
    </source>
</evidence>